<accession>E6N3E5</accession>
<proteinExistence type="predicted"/>
<protein>
    <submittedName>
        <fullName evidence="1">Uncharacterized protein</fullName>
    </submittedName>
</protein>
<dbReference type="Proteomes" id="UP000008120">
    <property type="component" value="Chromosome"/>
</dbReference>
<dbReference type="AlphaFoldDB" id="E6N3E5"/>
<reference evidence="1 2" key="1">
    <citation type="journal article" date="2005" name="Environ. Microbiol.">
        <title>Genetic and functional properties of uncultivated thermophilic crenarchaeotes from a subsurface gold mine as revealed by analysis of genome fragments.</title>
        <authorList>
            <person name="Nunoura T."/>
            <person name="Hirayama H."/>
            <person name="Takami H."/>
            <person name="Oida H."/>
            <person name="Nishi S."/>
            <person name="Shimamura S."/>
            <person name="Suzuki Y."/>
            <person name="Inagaki F."/>
            <person name="Takai K."/>
            <person name="Nealson K.H."/>
            <person name="Horikoshi K."/>
        </authorList>
    </citation>
    <scope>NUCLEOTIDE SEQUENCE [LARGE SCALE GENOMIC DNA]</scope>
</reference>
<gene>
    <name evidence="1" type="ORF">HGMM_F29F10C23</name>
</gene>
<organism evidence="1 2">
    <name type="scientific">Caldiarchaeum subterraneum</name>
    <dbReference type="NCBI Taxonomy" id="311458"/>
    <lineage>
        <taxon>Archaea</taxon>
        <taxon>Nitrososphaerota</taxon>
        <taxon>Candidatus Caldarchaeales</taxon>
        <taxon>Candidatus Caldarchaeaceae</taxon>
        <taxon>Candidatus Caldarchaeum</taxon>
    </lineage>
</organism>
<evidence type="ECO:0000313" key="2">
    <source>
        <dbReference type="Proteomes" id="UP000008120"/>
    </source>
</evidence>
<reference evidence="1 2" key="2">
    <citation type="journal article" date="2011" name="Nucleic Acids Res.">
        <title>Insights into the evolution of Archaea and eukaryotic protein modifier systems revealed by the genome of a novel archaeal group.</title>
        <authorList>
            <person name="Nunoura T."/>
            <person name="Takaki Y."/>
            <person name="Kakuta J."/>
            <person name="Nishi S."/>
            <person name="Sugahara J."/>
            <person name="Kazama H."/>
            <person name="Chee G."/>
            <person name="Hattori M."/>
            <person name="Kanai A."/>
            <person name="Atomi H."/>
            <person name="Takai K."/>
            <person name="Takami H."/>
        </authorList>
    </citation>
    <scope>NUCLEOTIDE SEQUENCE [LARGE SCALE GENOMIC DNA]</scope>
</reference>
<dbReference type="EMBL" id="AP011724">
    <property type="protein sequence ID" value="BAJ46851.1"/>
    <property type="molecule type" value="Genomic_DNA"/>
</dbReference>
<name>E6N3E5_CALS0</name>
<sequence>MYSLEFAKFYILAIDLAREAGIKGYRTQDLITKLEKQIKEAGE</sequence>
<evidence type="ECO:0000313" key="1">
    <source>
        <dbReference type="EMBL" id="BAJ46851.1"/>
    </source>
</evidence>